<dbReference type="PROSITE" id="PS50110">
    <property type="entry name" value="RESPONSE_REGULATORY"/>
    <property type="match status" value="2"/>
</dbReference>
<keyword evidence="7" id="KW-0418">Kinase</keyword>
<dbReference type="InterPro" id="IPR011006">
    <property type="entry name" value="CheY-like_superfamily"/>
</dbReference>
<feature type="domain" description="HPt" evidence="22">
    <location>
        <begin position="1239"/>
        <end position="1330"/>
    </location>
</feature>
<dbReference type="InterPro" id="IPR008207">
    <property type="entry name" value="Sig_transdc_His_kin_Hpt_dom"/>
</dbReference>
<evidence type="ECO:0000313" key="24">
    <source>
        <dbReference type="Proteomes" id="UP000634011"/>
    </source>
</evidence>
<name>A0A923HK27_9BURK</name>
<evidence type="ECO:0000256" key="14">
    <source>
        <dbReference type="ARBA" id="ARBA00070152"/>
    </source>
</evidence>
<dbReference type="CDD" id="cd16922">
    <property type="entry name" value="HATPase_EvgS-ArcB-TorS-like"/>
    <property type="match status" value="1"/>
</dbReference>
<comment type="caution">
    <text evidence="23">The sequence shown here is derived from an EMBL/GenBank/DDBJ whole genome shotgun (WGS) entry which is preliminary data.</text>
</comment>
<evidence type="ECO:0000256" key="5">
    <source>
        <dbReference type="ARBA" id="ARBA00022729"/>
    </source>
</evidence>
<keyword evidence="17" id="KW-0175">Coiled coil</keyword>
<evidence type="ECO:0000256" key="12">
    <source>
        <dbReference type="ARBA" id="ARBA00064003"/>
    </source>
</evidence>
<dbReference type="CDD" id="cd00130">
    <property type="entry name" value="PAS"/>
    <property type="match status" value="2"/>
</dbReference>
<keyword evidence="10" id="KW-0843">Virulence</keyword>
<dbReference type="InterPro" id="IPR000700">
    <property type="entry name" value="PAS-assoc_C"/>
</dbReference>
<feature type="coiled-coil region" evidence="17">
    <location>
        <begin position="390"/>
        <end position="421"/>
    </location>
</feature>
<evidence type="ECO:0000256" key="11">
    <source>
        <dbReference type="ARBA" id="ARBA00058004"/>
    </source>
</evidence>
<feature type="domain" description="Response regulatory" evidence="19">
    <location>
        <begin position="940"/>
        <end position="1060"/>
    </location>
</feature>
<dbReference type="RefSeq" id="WP_186913628.1">
    <property type="nucleotide sequence ID" value="NZ_JACOFV010000016.1"/>
</dbReference>
<proteinExistence type="predicted"/>
<dbReference type="Gene3D" id="1.25.40.10">
    <property type="entry name" value="Tetratricopeptide repeat domain"/>
    <property type="match status" value="1"/>
</dbReference>
<dbReference type="SUPFAM" id="SSF52172">
    <property type="entry name" value="CheY-like"/>
    <property type="match status" value="2"/>
</dbReference>
<dbReference type="SMART" id="SM00086">
    <property type="entry name" value="PAC"/>
    <property type="match status" value="2"/>
</dbReference>
<comment type="subunit">
    <text evidence="12">At low DSF concentrations, interacts with RpfF.</text>
</comment>
<dbReference type="SMART" id="SM00388">
    <property type="entry name" value="HisKA"/>
    <property type="match status" value="1"/>
</dbReference>
<evidence type="ECO:0000256" key="2">
    <source>
        <dbReference type="ARBA" id="ARBA00012438"/>
    </source>
</evidence>
<dbReference type="Proteomes" id="UP000634011">
    <property type="component" value="Unassembled WGS sequence"/>
</dbReference>
<comment type="catalytic activity">
    <reaction evidence="1">
        <text>ATP + protein L-histidine = ADP + protein N-phospho-L-histidine.</text>
        <dbReference type="EC" id="2.7.13.3"/>
    </reaction>
</comment>
<dbReference type="Pfam" id="PF01627">
    <property type="entry name" value="Hpt"/>
    <property type="match status" value="1"/>
</dbReference>
<evidence type="ECO:0000256" key="15">
    <source>
        <dbReference type="PROSITE-ProRule" id="PRU00110"/>
    </source>
</evidence>
<evidence type="ECO:0000256" key="7">
    <source>
        <dbReference type="ARBA" id="ARBA00022777"/>
    </source>
</evidence>
<evidence type="ECO:0000256" key="16">
    <source>
        <dbReference type="PROSITE-ProRule" id="PRU00169"/>
    </source>
</evidence>
<feature type="domain" description="PAS" evidence="20">
    <location>
        <begin position="411"/>
        <end position="458"/>
    </location>
</feature>
<dbReference type="GO" id="GO:0005886">
    <property type="term" value="C:plasma membrane"/>
    <property type="evidence" value="ECO:0007669"/>
    <property type="project" value="UniProtKB-SubCell"/>
</dbReference>
<dbReference type="Pfam" id="PF00512">
    <property type="entry name" value="HisKA"/>
    <property type="match status" value="1"/>
</dbReference>
<dbReference type="Pfam" id="PF02518">
    <property type="entry name" value="HATPase_c"/>
    <property type="match status" value="1"/>
</dbReference>
<evidence type="ECO:0000256" key="1">
    <source>
        <dbReference type="ARBA" id="ARBA00000085"/>
    </source>
</evidence>
<dbReference type="SUPFAM" id="SSF47226">
    <property type="entry name" value="Histidine-containing phosphotransfer domain, HPT domain"/>
    <property type="match status" value="1"/>
</dbReference>
<dbReference type="CDD" id="cd00082">
    <property type="entry name" value="HisKA"/>
    <property type="match status" value="1"/>
</dbReference>
<dbReference type="PROSITE" id="PS50112">
    <property type="entry name" value="PAS"/>
    <property type="match status" value="1"/>
</dbReference>
<dbReference type="SUPFAM" id="SSF48452">
    <property type="entry name" value="TPR-like"/>
    <property type="match status" value="2"/>
</dbReference>
<dbReference type="InterPro" id="IPR036890">
    <property type="entry name" value="HATPase_C_sf"/>
</dbReference>
<dbReference type="InterPro" id="IPR003661">
    <property type="entry name" value="HisK_dim/P_dom"/>
</dbReference>
<dbReference type="InterPro" id="IPR013767">
    <property type="entry name" value="PAS_fold"/>
</dbReference>
<dbReference type="SMART" id="SM00448">
    <property type="entry name" value="REC"/>
    <property type="match status" value="2"/>
</dbReference>
<dbReference type="GO" id="GO:0006355">
    <property type="term" value="P:regulation of DNA-templated transcription"/>
    <property type="evidence" value="ECO:0007669"/>
    <property type="project" value="InterPro"/>
</dbReference>
<dbReference type="PROSITE" id="PS50113">
    <property type="entry name" value="PAC"/>
    <property type="match status" value="2"/>
</dbReference>
<dbReference type="SUPFAM" id="SSF55785">
    <property type="entry name" value="PYP-like sensor domain (PAS domain)"/>
    <property type="match status" value="2"/>
</dbReference>
<feature type="domain" description="Response regulatory" evidence="19">
    <location>
        <begin position="1082"/>
        <end position="1201"/>
    </location>
</feature>
<evidence type="ECO:0000259" key="19">
    <source>
        <dbReference type="PROSITE" id="PS50110"/>
    </source>
</evidence>
<dbReference type="PRINTS" id="PR00344">
    <property type="entry name" value="BCTRLSENSOR"/>
</dbReference>
<keyword evidence="6" id="KW-0547">Nucleotide-binding</keyword>
<feature type="modified residue" description="4-aspartylphosphate" evidence="16">
    <location>
        <position position="1134"/>
    </location>
</feature>
<dbReference type="NCBIfam" id="TIGR00229">
    <property type="entry name" value="sensory_box"/>
    <property type="match status" value="2"/>
</dbReference>
<dbReference type="CDD" id="cd17546">
    <property type="entry name" value="REC_hyHK_CKI1_RcsC-like"/>
    <property type="match status" value="1"/>
</dbReference>
<gene>
    <name evidence="23" type="ORF">H8K32_16400</name>
</gene>
<dbReference type="InterPro" id="IPR005467">
    <property type="entry name" value="His_kinase_dom"/>
</dbReference>
<keyword evidence="3 16" id="KW-0597">Phosphoprotein</keyword>
<feature type="domain" description="PAC" evidence="21">
    <location>
        <begin position="485"/>
        <end position="536"/>
    </location>
</feature>
<dbReference type="InterPro" id="IPR036097">
    <property type="entry name" value="HisK_dim/P_sf"/>
</dbReference>
<dbReference type="GO" id="GO:0005524">
    <property type="term" value="F:ATP binding"/>
    <property type="evidence" value="ECO:0007669"/>
    <property type="project" value="UniProtKB-KW"/>
</dbReference>
<dbReference type="Pfam" id="PF00989">
    <property type="entry name" value="PAS"/>
    <property type="match status" value="1"/>
</dbReference>
<dbReference type="SUPFAM" id="SSF47384">
    <property type="entry name" value="Homodimeric domain of signal transducing histidine kinase"/>
    <property type="match status" value="1"/>
</dbReference>
<evidence type="ECO:0000256" key="3">
    <source>
        <dbReference type="ARBA" id="ARBA00022553"/>
    </source>
</evidence>
<dbReference type="InterPro" id="IPR003594">
    <property type="entry name" value="HATPase_dom"/>
</dbReference>
<sequence>MTSSLNLSESGWRESCFTAFDLMRDDPDEGRTMAKYMHQQAIAHRLPVLGTFAELLLAFADFFEGDLALAEPEFERTAAMFELVGDDEGLAFANFGTVAVWRKHGLAEQAYSLCHSKILPLLPAHDNRLSVLVLNMLAILSQELGYTEEALRHFYKALDQARRLNIPNRVSQILANLGEIFYMSGNVEYAEHLLEDARQIAVASTERWLAPFISTMLALCKLALEKYDEAYSAVAAYIGEGSAALHTDPASRAFCFSVAAYTLARKGQLTQADQLSNIAMNSLDSFDDKHLKPYNWWVSGYLHHCHHRYSDAVADLLRAIEESGKTGYFYVPLRAMKELVEIFSEEKKWEDAFKEQQRYLDLYTKVQGRATRIHVQNLHIKNELKEAELARRLEEEALSERKALDDELKRMLAERETILENSIVGMVFLNNQGRVQWVNSPLCAIFGVDRKEILGASLEQFYASREEYLLSGEAVGAAVWRGESYENELQMRRANGEMFWVHFSGRAVDKNDLSHGTVWVVMDISSRRQLEADLNRSEKHYRQLVNNASEGILVVQNGRIVFANPRACQLTGCASAQMEHEKFIDVIFSEDRLLVEDFNARCLQVDEVEQYFHCRILHPVTAQIIWVELSTVLIDWEGHAATLSFMSDITQRKLLESQLKESMAEQIRLQTLQMQNELKEAEVARRHAEETTEAKSMFLANMSHEIRTPMNAIIGMAHLALRTELSPKQKDYLEKIHNAGMSLMGIINDILDFSKVEAGKLNIEDAEFNLDDVLENISAMTADKAYEKGVEFVFRTPRSVPRYLRGDSLRLGQVLINLVNNAVKFTERGEISVSCEQLEINNGRVKISFEVRDTGIGMSREQMMKLFVPFSQADESTTRKFGGTGLGLSISKRVVELMGGTIFLESEEGSGTSVRFHAWFGLGDATQSHPALPQAVDDMRILVVDDNQLAANVLREELLALTPHVDVALTANVALEAVEAGDHNQPYDVLFVDLDMPEIDGLALIGLLKNIKSLRSLPFFVLVGVHGRDEVSHRADVVPDGFICKPVSANAIHACIAELYSKQEQQSKQKEEFSIPQYTNLRVLLVEDNEINQQIARELMEASGIQVVVAENGKVAVDKIFRHPPEYFSLVFMDVQMPELDGHEATAIIRGDARFQQLPIVAMTAHAMVDERKRCLVSGMNAHLAKPIEPVALFSTISEWCPDRVSDLQGELITEVKEINTLVIEGVDTDEGLKRTLGSYELYFELLTRFCEDQRESVMKAQAAFVDGDVQLAERIIHTLKGVAALIAAKNVRQLAEELESFLHTSIQARDIISRFDLCHKQLQTTIFSIEKALLRERSRTIVDATLEATPIAERSLMQATLTKCETLLSEYDGEAVDVLLESSDLIVQALGLESHKQLMRAAKQFDFDAALSYLRQGAKAYGFDVNLQAID</sequence>
<dbReference type="PANTHER" id="PTHR45339">
    <property type="entry name" value="HYBRID SIGNAL TRANSDUCTION HISTIDINE KINASE J"/>
    <property type="match status" value="1"/>
</dbReference>
<protein>
    <recommendedName>
        <fullName evidence="13">Sensory/regulatory protein RpfC</fullName>
        <ecNumber evidence="2">2.7.13.3</ecNumber>
    </recommendedName>
    <alternativeName>
        <fullName evidence="14">Virulence sensor protein BvgS</fullName>
    </alternativeName>
</protein>
<dbReference type="InterPro" id="IPR001610">
    <property type="entry name" value="PAC"/>
</dbReference>
<organism evidence="23 24">
    <name type="scientific">Undibacterium jejuense</name>
    <dbReference type="NCBI Taxonomy" id="1344949"/>
    <lineage>
        <taxon>Bacteria</taxon>
        <taxon>Pseudomonadati</taxon>
        <taxon>Pseudomonadota</taxon>
        <taxon>Betaproteobacteria</taxon>
        <taxon>Burkholderiales</taxon>
        <taxon>Oxalobacteraceae</taxon>
        <taxon>Undibacterium</taxon>
    </lineage>
</organism>
<dbReference type="Gene3D" id="1.10.287.130">
    <property type="match status" value="1"/>
</dbReference>
<dbReference type="PANTHER" id="PTHR45339:SF3">
    <property type="entry name" value="HISTIDINE KINASE"/>
    <property type="match status" value="1"/>
</dbReference>
<dbReference type="Pfam" id="PF00072">
    <property type="entry name" value="Response_reg"/>
    <property type="match status" value="2"/>
</dbReference>
<dbReference type="InterPro" id="IPR004358">
    <property type="entry name" value="Sig_transdc_His_kin-like_C"/>
</dbReference>
<dbReference type="EC" id="2.7.13.3" evidence="2"/>
<dbReference type="InterPro" id="IPR001789">
    <property type="entry name" value="Sig_transdc_resp-reg_receiver"/>
</dbReference>
<evidence type="ECO:0000256" key="10">
    <source>
        <dbReference type="ARBA" id="ARBA00023026"/>
    </source>
</evidence>
<feature type="modified residue" description="4-aspartylphosphate" evidence="16">
    <location>
        <position position="993"/>
    </location>
</feature>
<evidence type="ECO:0000256" key="8">
    <source>
        <dbReference type="ARBA" id="ARBA00022840"/>
    </source>
</evidence>
<evidence type="ECO:0000259" key="20">
    <source>
        <dbReference type="PROSITE" id="PS50112"/>
    </source>
</evidence>
<dbReference type="Gene3D" id="3.30.450.20">
    <property type="entry name" value="PAS domain"/>
    <property type="match status" value="2"/>
</dbReference>
<keyword evidence="24" id="KW-1185">Reference proteome</keyword>
<dbReference type="Pfam" id="PF13424">
    <property type="entry name" value="TPR_12"/>
    <property type="match status" value="1"/>
</dbReference>
<dbReference type="InterPro" id="IPR035965">
    <property type="entry name" value="PAS-like_dom_sf"/>
</dbReference>
<evidence type="ECO:0000313" key="23">
    <source>
        <dbReference type="EMBL" id="MBC3863690.1"/>
    </source>
</evidence>
<evidence type="ECO:0000256" key="9">
    <source>
        <dbReference type="ARBA" id="ARBA00023012"/>
    </source>
</evidence>
<dbReference type="Gene3D" id="3.40.50.2300">
    <property type="match status" value="2"/>
</dbReference>
<dbReference type="SUPFAM" id="SSF55874">
    <property type="entry name" value="ATPase domain of HSP90 chaperone/DNA topoisomerase II/histidine kinase"/>
    <property type="match status" value="1"/>
</dbReference>
<keyword evidence="9" id="KW-0902">Two-component regulatory system</keyword>
<accession>A0A923HK27</accession>
<evidence type="ECO:0000259" key="21">
    <source>
        <dbReference type="PROSITE" id="PS50113"/>
    </source>
</evidence>
<dbReference type="PROSITE" id="PS50109">
    <property type="entry name" value="HIS_KIN"/>
    <property type="match status" value="1"/>
</dbReference>
<dbReference type="EMBL" id="JACOFV010000016">
    <property type="protein sequence ID" value="MBC3863690.1"/>
    <property type="molecule type" value="Genomic_DNA"/>
</dbReference>
<dbReference type="InterPro" id="IPR011990">
    <property type="entry name" value="TPR-like_helical_dom_sf"/>
</dbReference>
<dbReference type="Gene3D" id="1.20.120.160">
    <property type="entry name" value="HPT domain"/>
    <property type="match status" value="1"/>
</dbReference>
<dbReference type="InterPro" id="IPR036641">
    <property type="entry name" value="HPT_dom_sf"/>
</dbReference>
<dbReference type="SMART" id="SM00091">
    <property type="entry name" value="PAS"/>
    <property type="match status" value="2"/>
</dbReference>
<dbReference type="Pfam" id="PF13426">
    <property type="entry name" value="PAS_9"/>
    <property type="match status" value="1"/>
</dbReference>
<keyword evidence="8" id="KW-0067">ATP-binding</keyword>
<dbReference type="Gene3D" id="3.30.565.10">
    <property type="entry name" value="Histidine kinase-like ATPase, C-terminal domain"/>
    <property type="match status" value="1"/>
</dbReference>
<feature type="coiled-coil region" evidence="17">
    <location>
        <begin position="664"/>
        <end position="691"/>
    </location>
</feature>
<reference evidence="23" key="1">
    <citation type="submission" date="2020-08" db="EMBL/GenBank/DDBJ databases">
        <title>Novel species isolated from subtropical streams in China.</title>
        <authorList>
            <person name="Lu H."/>
        </authorList>
    </citation>
    <scope>NUCLEOTIDE SEQUENCE</scope>
    <source>
        <strain evidence="23">KACC 12607</strain>
    </source>
</reference>
<feature type="domain" description="PAC" evidence="21">
    <location>
        <begin position="610"/>
        <end position="661"/>
    </location>
</feature>
<evidence type="ECO:0000259" key="22">
    <source>
        <dbReference type="PROSITE" id="PS50894"/>
    </source>
</evidence>
<dbReference type="GO" id="GO:0000155">
    <property type="term" value="F:phosphorelay sensor kinase activity"/>
    <property type="evidence" value="ECO:0007669"/>
    <property type="project" value="InterPro"/>
</dbReference>
<comment type="function">
    <text evidence="11">Member of the two-component regulatory system BvgS/BvgA. Phosphorylates BvgA via a four-step phosphorelay in response to environmental signals.</text>
</comment>
<evidence type="ECO:0000256" key="6">
    <source>
        <dbReference type="ARBA" id="ARBA00022741"/>
    </source>
</evidence>
<evidence type="ECO:0000256" key="17">
    <source>
        <dbReference type="SAM" id="Coils"/>
    </source>
</evidence>
<feature type="modified residue" description="Phosphohistidine" evidence="15">
    <location>
        <position position="1278"/>
    </location>
</feature>
<dbReference type="FunFam" id="1.10.287.130:FF:000002">
    <property type="entry name" value="Two-component osmosensing histidine kinase"/>
    <property type="match status" value="1"/>
</dbReference>
<evidence type="ECO:0000256" key="4">
    <source>
        <dbReference type="ARBA" id="ARBA00022679"/>
    </source>
</evidence>
<keyword evidence="4" id="KW-0808">Transferase</keyword>
<keyword evidence="5" id="KW-0732">Signal</keyword>
<evidence type="ECO:0000259" key="18">
    <source>
        <dbReference type="PROSITE" id="PS50109"/>
    </source>
</evidence>
<dbReference type="InterPro" id="IPR000014">
    <property type="entry name" value="PAS"/>
</dbReference>
<dbReference type="PROSITE" id="PS50894">
    <property type="entry name" value="HPT"/>
    <property type="match status" value="1"/>
</dbReference>
<feature type="domain" description="Histidine kinase" evidence="18">
    <location>
        <begin position="701"/>
        <end position="916"/>
    </location>
</feature>
<evidence type="ECO:0000256" key="13">
    <source>
        <dbReference type="ARBA" id="ARBA00068150"/>
    </source>
</evidence>
<dbReference type="FunFam" id="3.30.565.10:FF:000010">
    <property type="entry name" value="Sensor histidine kinase RcsC"/>
    <property type="match status" value="1"/>
</dbReference>
<dbReference type="SMART" id="SM00387">
    <property type="entry name" value="HATPase_c"/>
    <property type="match status" value="1"/>
</dbReference>